<evidence type="ECO:0000313" key="2">
    <source>
        <dbReference type="Proteomes" id="UP001234202"/>
    </source>
</evidence>
<dbReference type="Proteomes" id="UP001234202">
    <property type="component" value="Unassembled WGS sequence"/>
</dbReference>
<proteinExistence type="predicted"/>
<protein>
    <submittedName>
        <fullName evidence="1">Uncharacterized protein</fullName>
    </submittedName>
</protein>
<dbReference type="EMBL" id="JASBWV010000029">
    <property type="protein sequence ID" value="KAJ9118357.1"/>
    <property type="molecule type" value="Genomic_DNA"/>
</dbReference>
<gene>
    <name evidence="1" type="ORF">QFC24_006185</name>
</gene>
<comment type="caution">
    <text evidence="1">The sequence shown here is derived from an EMBL/GenBank/DDBJ whole genome shotgun (WGS) entry which is preliminary data.</text>
</comment>
<evidence type="ECO:0000313" key="1">
    <source>
        <dbReference type="EMBL" id="KAJ9118357.1"/>
    </source>
</evidence>
<organism evidence="1 2">
    <name type="scientific">Naganishia onofrii</name>
    <dbReference type="NCBI Taxonomy" id="1851511"/>
    <lineage>
        <taxon>Eukaryota</taxon>
        <taxon>Fungi</taxon>
        <taxon>Dikarya</taxon>
        <taxon>Basidiomycota</taxon>
        <taxon>Agaricomycotina</taxon>
        <taxon>Tremellomycetes</taxon>
        <taxon>Filobasidiales</taxon>
        <taxon>Filobasidiaceae</taxon>
        <taxon>Naganishia</taxon>
    </lineage>
</organism>
<keyword evidence="2" id="KW-1185">Reference proteome</keyword>
<accession>A0ACC2X390</accession>
<sequence>MNPIAKIRKWHKRFVAGQCSNPVILQFDHKEATQALKNTMILIDEMICYKDHRDLQVYLTGGMETYSAFLSLVKERARRRCVGDIKCCFAAGSGITFPQLATSIKEAAQLYQKNWPFATKPPAPSYQQLRQTHREQAPRVCADHPELFLSVQVPGDDVAESAEELVGGYVGQLHEEDMKDKGFWADIMALPLAEERDWNDFEQKSYDGQGREIVKEYVCPGALLHEKYHLSKGR</sequence>
<reference evidence="1" key="1">
    <citation type="submission" date="2023-04" db="EMBL/GenBank/DDBJ databases">
        <title>Draft Genome sequencing of Naganishia species isolated from polar environments using Oxford Nanopore Technology.</title>
        <authorList>
            <person name="Leo P."/>
            <person name="Venkateswaran K."/>
        </authorList>
    </citation>
    <scope>NUCLEOTIDE SEQUENCE</scope>
    <source>
        <strain evidence="1">DBVPG 5303</strain>
    </source>
</reference>
<name>A0ACC2X390_9TREE</name>